<protein>
    <recommendedName>
        <fullName evidence="5">Cell surface protein</fullName>
    </recommendedName>
</protein>
<accession>A0A084H2K9</accession>
<evidence type="ECO:0008006" key="5">
    <source>
        <dbReference type="Google" id="ProtNLM"/>
    </source>
</evidence>
<comment type="caution">
    <text evidence="3">The sequence shown here is derived from an EMBL/GenBank/DDBJ whole genome shotgun (WGS) entry which is preliminary data.</text>
</comment>
<gene>
    <name evidence="3" type="ORF">GS18_0202370</name>
</gene>
<dbReference type="Proteomes" id="UP000028549">
    <property type="component" value="Unassembled WGS sequence"/>
</dbReference>
<dbReference type="SUPFAM" id="SSF50891">
    <property type="entry name" value="Cyclophilin-like"/>
    <property type="match status" value="1"/>
</dbReference>
<dbReference type="RefSeq" id="WP_029565395.1">
    <property type="nucleotide sequence ID" value="NZ_JNVC02000001.1"/>
</dbReference>
<dbReference type="STRING" id="246786.GS18_0202370"/>
<dbReference type="PANTHER" id="PTHR38435:SF2">
    <property type="entry name" value="DUF871 DOMAIN-CONTAINING PROTEIN"/>
    <property type="match status" value="1"/>
</dbReference>
<name>A0A084H2K9_METID</name>
<dbReference type="InterPro" id="IPR043894">
    <property type="entry name" value="MupG_C"/>
</dbReference>
<dbReference type="InterPro" id="IPR043797">
    <property type="entry name" value="MupG_N"/>
</dbReference>
<feature type="domain" description="6-phospho-N-acetylmuramidase C-terminal" evidence="1">
    <location>
        <begin position="243"/>
        <end position="333"/>
    </location>
</feature>
<evidence type="ECO:0000313" key="4">
    <source>
        <dbReference type="Proteomes" id="UP000028549"/>
    </source>
</evidence>
<keyword evidence="4" id="KW-1185">Reference proteome</keyword>
<dbReference type="OrthoDB" id="5809921at2"/>
<proteinExistence type="predicted"/>
<dbReference type="Gene3D" id="3.20.20.70">
    <property type="entry name" value="Aldolase class I"/>
    <property type="match status" value="1"/>
</dbReference>
<evidence type="ECO:0000313" key="3">
    <source>
        <dbReference type="EMBL" id="KEZ53821.1"/>
    </source>
</evidence>
<dbReference type="InterPro" id="IPR013785">
    <property type="entry name" value="Aldolase_TIM"/>
</dbReference>
<evidence type="ECO:0000259" key="1">
    <source>
        <dbReference type="Pfam" id="PF05913"/>
    </source>
</evidence>
<dbReference type="Pfam" id="PF19200">
    <property type="entry name" value="MupG_N"/>
    <property type="match status" value="1"/>
</dbReference>
<evidence type="ECO:0000259" key="2">
    <source>
        <dbReference type="Pfam" id="PF19200"/>
    </source>
</evidence>
<dbReference type="InterPro" id="IPR017853">
    <property type="entry name" value="GH"/>
</dbReference>
<sequence>MIGISFYLQDPHAEQQILHAAASGVKRAFTSLHIPEEKGNLKQRAAELLALAENHDIEIHADVSPSTLKHLDIHNFEELSAFGIRGIRLDDGFDEAAIQSLSAVFALSINASTITGPELASLLKKGLEPQKTIAWHNFYPRRETGLDEEFFHSQNELFRKYGIETAAFIPGTGTKRGPLYDGLPTLEKHRNISSYAAGVELLQKVDHVYIGDPGTEDGLIEKLSLYKRRNILTLRVHSDQFTGGFYQFRPDASRDVFRLKDTRLAEEVKPCNTIERQIGMITMDNSGYGRYRGEVQICRRVLKADERVNVIGKVIDEDLPLLNLALPGQKVKIDAV</sequence>
<dbReference type="Pfam" id="PF05913">
    <property type="entry name" value="MupG_C"/>
    <property type="match status" value="1"/>
</dbReference>
<dbReference type="Gene3D" id="2.40.100.10">
    <property type="entry name" value="Cyclophilin-like"/>
    <property type="match status" value="1"/>
</dbReference>
<dbReference type="EMBL" id="JNVC02000001">
    <property type="protein sequence ID" value="KEZ53821.1"/>
    <property type="molecule type" value="Genomic_DNA"/>
</dbReference>
<reference evidence="3 4" key="1">
    <citation type="journal article" date="2005" name="Int. J. Syst. Evol. Microbiol.">
        <title>Bacillus cibi sp. nov., isolated from jeotgal, a traditional Korean fermented seafood.</title>
        <authorList>
            <person name="Yoon J.H."/>
            <person name="Lee C.H."/>
            <person name="Oh T.K."/>
        </authorList>
    </citation>
    <scope>NUCLEOTIDE SEQUENCE [LARGE SCALE GENOMIC DNA]</scope>
    <source>
        <strain evidence="3 4">DSM 16189</strain>
    </source>
</reference>
<dbReference type="PANTHER" id="PTHR38435">
    <property type="match status" value="1"/>
</dbReference>
<dbReference type="InterPro" id="IPR008589">
    <property type="entry name" value="MupG"/>
</dbReference>
<dbReference type="InterPro" id="IPR029000">
    <property type="entry name" value="Cyclophilin-like_dom_sf"/>
</dbReference>
<organism evidence="3 4">
    <name type="scientific">Metabacillus indicus</name>
    <name type="common">Bacillus indicus</name>
    <dbReference type="NCBI Taxonomy" id="246786"/>
    <lineage>
        <taxon>Bacteria</taxon>
        <taxon>Bacillati</taxon>
        <taxon>Bacillota</taxon>
        <taxon>Bacilli</taxon>
        <taxon>Bacillales</taxon>
        <taxon>Bacillaceae</taxon>
        <taxon>Metabacillus</taxon>
    </lineage>
</organism>
<dbReference type="AlphaFoldDB" id="A0A084H2K9"/>
<feature type="domain" description="6-phospho-N-acetylmuramidase N-terminal" evidence="2">
    <location>
        <begin position="2"/>
        <end position="224"/>
    </location>
</feature>
<dbReference type="SUPFAM" id="SSF51445">
    <property type="entry name" value="(Trans)glycosidases"/>
    <property type="match status" value="1"/>
</dbReference>